<dbReference type="Pfam" id="PF02569">
    <property type="entry name" value="Pantoate_ligase"/>
    <property type="match status" value="1"/>
</dbReference>
<keyword evidence="6" id="KW-0547">Nucleotide-binding</keyword>
<evidence type="ECO:0000256" key="5">
    <source>
        <dbReference type="ARBA" id="ARBA00022655"/>
    </source>
</evidence>
<dbReference type="InterPro" id="IPR003721">
    <property type="entry name" value="Pantoate_ligase"/>
</dbReference>
<accession>M1TTX4</accession>
<evidence type="ECO:0000313" key="10">
    <source>
        <dbReference type="Proteomes" id="UP000011760"/>
    </source>
</evidence>
<dbReference type="AlphaFoldDB" id="M1TTX4"/>
<dbReference type="STRING" id="1121353.H924_11265"/>
<evidence type="ECO:0000256" key="1">
    <source>
        <dbReference type="ARBA" id="ARBA00004990"/>
    </source>
</evidence>
<keyword evidence="7" id="KW-0067">ATP-binding</keyword>
<dbReference type="HOGENOM" id="CLU_047148_0_1_11"/>
<dbReference type="PANTHER" id="PTHR21299:SF1">
    <property type="entry name" value="PANTOATE--BETA-ALANINE LIGASE"/>
    <property type="match status" value="1"/>
</dbReference>
<dbReference type="RefSeq" id="WP_015652107.1">
    <property type="nucleotide sequence ID" value="NC_020506.1"/>
</dbReference>
<evidence type="ECO:0000256" key="7">
    <source>
        <dbReference type="ARBA" id="ARBA00022840"/>
    </source>
</evidence>
<dbReference type="SUPFAM" id="SSF52374">
    <property type="entry name" value="Nucleotidylyl transferase"/>
    <property type="match status" value="1"/>
</dbReference>
<keyword evidence="5" id="KW-0566">Pantothenate biosynthesis</keyword>
<dbReference type="InterPro" id="IPR042176">
    <property type="entry name" value="Pantoate_ligase_C"/>
</dbReference>
<dbReference type="EC" id="6.3.2.1" evidence="3"/>
<dbReference type="GO" id="GO:0005524">
    <property type="term" value="F:ATP binding"/>
    <property type="evidence" value="ECO:0007669"/>
    <property type="project" value="UniProtKB-KW"/>
</dbReference>
<gene>
    <name evidence="9" type="ORF">H924_11265</name>
</gene>
<evidence type="ECO:0000256" key="6">
    <source>
        <dbReference type="ARBA" id="ARBA00022741"/>
    </source>
</evidence>
<comment type="similarity">
    <text evidence="2">Belongs to the pantothenate synthetase family.</text>
</comment>
<dbReference type="GO" id="GO:0015940">
    <property type="term" value="P:pantothenate biosynthetic process"/>
    <property type="evidence" value="ECO:0007669"/>
    <property type="project" value="UniProtKB-UniPathway"/>
</dbReference>
<dbReference type="UniPathway" id="UPA00028">
    <property type="reaction ID" value="UER00005"/>
</dbReference>
<comment type="pathway">
    <text evidence="1">Cofactor biosynthesis; (R)-pantothenate biosynthesis; (R)-pantothenate from (R)-pantoate and beta-alanine: step 1/1.</text>
</comment>
<name>M1TTX4_9CORY</name>
<dbReference type="KEGG" id="ccn:H924_11265"/>
<dbReference type="Proteomes" id="UP000011760">
    <property type="component" value="Chromosome"/>
</dbReference>
<dbReference type="EMBL" id="CP004354">
    <property type="protein sequence ID" value="AGG67681.1"/>
    <property type="molecule type" value="Genomic_DNA"/>
</dbReference>
<evidence type="ECO:0000256" key="4">
    <source>
        <dbReference type="ARBA" id="ARBA00022598"/>
    </source>
</evidence>
<dbReference type="Gene3D" id="3.40.50.620">
    <property type="entry name" value="HUPs"/>
    <property type="match status" value="1"/>
</dbReference>
<dbReference type="OrthoDB" id="9773087at2"/>
<evidence type="ECO:0000256" key="2">
    <source>
        <dbReference type="ARBA" id="ARBA00009256"/>
    </source>
</evidence>
<dbReference type="GO" id="GO:0005829">
    <property type="term" value="C:cytosol"/>
    <property type="evidence" value="ECO:0007669"/>
    <property type="project" value="TreeGrafter"/>
</dbReference>
<dbReference type="InterPro" id="IPR014729">
    <property type="entry name" value="Rossmann-like_a/b/a_fold"/>
</dbReference>
<evidence type="ECO:0000256" key="8">
    <source>
        <dbReference type="ARBA" id="ARBA00048258"/>
    </source>
</evidence>
<dbReference type="Gene3D" id="3.30.1300.10">
    <property type="entry name" value="Pantoate-beta-alanine ligase, C-terminal domain"/>
    <property type="match status" value="1"/>
</dbReference>
<keyword evidence="4 9" id="KW-0436">Ligase</keyword>
<proteinExistence type="inferred from homology"/>
<comment type="catalytic activity">
    <reaction evidence="8">
        <text>(R)-pantoate + beta-alanine + ATP = (R)-pantothenate + AMP + diphosphate + H(+)</text>
        <dbReference type="Rhea" id="RHEA:10912"/>
        <dbReference type="ChEBI" id="CHEBI:15378"/>
        <dbReference type="ChEBI" id="CHEBI:15980"/>
        <dbReference type="ChEBI" id="CHEBI:29032"/>
        <dbReference type="ChEBI" id="CHEBI:30616"/>
        <dbReference type="ChEBI" id="CHEBI:33019"/>
        <dbReference type="ChEBI" id="CHEBI:57966"/>
        <dbReference type="ChEBI" id="CHEBI:456215"/>
        <dbReference type="EC" id="6.3.2.1"/>
    </reaction>
</comment>
<reference evidence="9 10" key="1">
    <citation type="submission" date="2013-02" db="EMBL/GenBank/DDBJ databases">
        <title>The complete genome sequence of Corynebacterium callunae DSM 20147.</title>
        <authorList>
            <person name="Ruckert C."/>
            <person name="Albersmeier A."/>
            <person name="Kalinowski J."/>
        </authorList>
    </citation>
    <scope>NUCLEOTIDE SEQUENCE [LARGE SCALE GENOMIC DNA]</scope>
    <source>
        <strain evidence="9 10">DSM 20147</strain>
    </source>
</reference>
<protein>
    <recommendedName>
        <fullName evidence="3">pantoate--beta-alanine ligase (AMP-forming)</fullName>
        <ecNumber evidence="3">6.3.2.1</ecNumber>
    </recommendedName>
</protein>
<sequence length="272" mass="28417">MSFQHGQGRVYDSVEGIRMFGRALRKTGKPVVLVPLGLGLHAGHIAMTRAAKRIPGAVVVVSYAGPEADHERLEQELIDAIFTYSSDTLWPNGLRVEVNGGTTLGITVGLGAEVSRVLAMISLTGATDVFLGEKDYELVVAVQRALNDLFLPVKLHSVPTVRMPDGLAISLRNALIPVEFRDSAVALSAALTAGAHAAEHGAAVVVETVESVLGAAGLTADYVELRGLDLGEPPALGDARLFAALTLGDVQISDNVGLPLGIGFKNIEAAQG</sequence>
<dbReference type="PANTHER" id="PTHR21299">
    <property type="entry name" value="CYTIDYLATE KINASE/PANTOATE-BETA-ALANINE LIGASE"/>
    <property type="match status" value="1"/>
</dbReference>
<evidence type="ECO:0000313" key="9">
    <source>
        <dbReference type="EMBL" id="AGG67681.1"/>
    </source>
</evidence>
<dbReference type="PATRIC" id="fig|1121353.3.peg.2302"/>
<dbReference type="GO" id="GO:0004592">
    <property type="term" value="F:pantoate-beta-alanine ligase activity"/>
    <property type="evidence" value="ECO:0007669"/>
    <property type="project" value="UniProtKB-EC"/>
</dbReference>
<evidence type="ECO:0000256" key="3">
    <source>
        <dbReference type="ARBA" id="ARBA00012219"/>
    </source>
</evidence>
<organism evidence="9 10">
    <name type="scientific">Corynebacterium callunae DSM 20147</name>
    <dbReference type="NCBI Taxonomy" id="1121353"/>
    <lineage>
        <taxon>Bacteria</taxon>
        <taxon>Bacillati</taxon>
        <taxon>Actinomycetota</taxon>
        <taxon>Actinomycetes</taxon>
        <taxon>Mycobacteriales</taxon>
        <taxon>Corynebacteriaceae</taxon>
        <taxon>Corynebacterium</taxon>
    </lineage>
</organism>
<dbReference type="eggNOG" id="COG0414">
    <property type="taxonomic scope" value="Bacteria"/>
</dbReference>
<keyword evidence="10" id="KW-1185">Reference proteome</keyword>